<accession>A0AAV7TSW7</accession>
<dbReference type="EMBL" id="JANPWB010000006">
    <property type="protein sequence ID" value="KAJ1179688.1"/>
    <property type="molecule type" value="Genomic_DNA"/>
</dbReference>
<proteinExistence type="predicted"/>
<dbReference type="AlphaFoldDB" id="A0AAV7TSW7"/>
<evidence type="ECO:0000313" key="2">
    <source>
        <dbReference type="Proteomes" id="UP001066276"/>
    </source>
</evidence>
<keyword evidence="2" id="KW-1185">Reference proteome</keyword>
<protein>
    <submittedName>
        <fullName evidence="1">Uncharacterized protein</fullName>
    </submittedName>
</protein>
<name>A0AAV7TSW7_PLEWA</name>
<evidence type="ECO:0000313" key="1">
    <source>
        <dbReference type="EMBL" id="KAJ1179688.1"/>
    </source>
</evidence>
<dbReference type="Proteomes" id="UP001066276">
    <property type="component" value="Chromosome 3_2"/>
</dbReference>
<gene>
    <name evidence="1" type="ORF">NDU88_004922</name>
</gene>
<comment type="caution">
    <text evidence="1">The sequence shown here is derived from an EMBL/GenBank/DDBJ whole genome shotgun (WGS) entry which is preliminary data.</text>
</comment>
<reference evidence="1" key="1">
    <citation type="journal article" date="2022" name="bioRxiv">
        <title>Sequencing and chromosome-scale assembly of the giantPleurodeles waltlgenome.</title>
        <authorList>
            <person name="Brown T."/>
            <person name="Elewa A."/>
            <person name="Iarovenko S."/>
            <person name="Subramanian E."/>
            <person name="Araus A.J."/>
            <person name="Petzold A."/>
            <person name="Susuki M."/>
            <person name="Suzuki K.-i.T."/>
            <person name="Hayashi T."/>
            <person name="Toyoda A."/>
            <person name="Oliveira C."/>
            <person name="Osipova E."/>
            <person name="Leigh N.D."/>
            <person name="Simon A."/>
            <person name="Yun M.H."/>
        </authorList>
    </citation>
    <scope>NUCLEOTIDE SEQUENCE</scope>
    <source>
        <strain evidence="1">20211129_DDA</strain>
        <tissue evidence="1">Liver</tissue>
    </source>
</reference>
<organism evidence="1 2">
    <name type="scientific">Pleurodeles waltl</name>
    <name type="common">Iberian ribbed newt</name>
    <dbReference type="NCBI Taxonomy" id="8319"/>
    <lineage>
        <taxon>Eukaryota</taxon>
        <taxon>Metazoa</taxon>
        <taxon>Chordata</taxon>
        <taxon>Craniata</taxon>
        <taxon>Vertebrata</taxon>
        <taxon>Euteleostomi</taxon>
        <taxon>Amphibia</taxon>
        <taxon>Batrachia</taxon>
        <taxon>Caudata</taxon>
        <taxon>Salamandroidea</taxon>
        <taxon>Salamandridae</taxon>
        <taxon>Pleurodelinae</taxon>
        <taxon>Pleurodeles</taxon>
    </lineage>
</organism>
<sequence>MGSLSPQLQWCLKGVSSAIRAAALYWAECLKGVSSAIRAAALYWAEEPPASHLLARDRSRVDPSSPLVQSLFGGESGRVRSGHNCQCAPPALPAVPLGQITSSGGAS</sequence>